<feature type="domain" description="UmuC" evidence="2">
    <location>
        <begin position="190"/>
        <end position="331"/>
    </location>
</feature>
<dbReference type="SUPFAM" id="SSF56672">
    <property type="entry name" value="DNA/RNA polymerases"/>
    <property type="match status" value="1"/>
</dbReference>
<dbReference type="InterPro" id="IPR043502">
    <property type="entry name" value="DNA/RNA_pol_sf"/>
</dbReference>
<evidence type="ECO:0000259" key="2">
    <source>
        <dbReference type="Pfam" id="PF00817"/>
    </source>
</evidence>
<dbReference type="InterPro" id="IPR001126">
    <property type="entry name" value="UmuC"/>
</dbReference>
<dbReference type="PANTHER" id="PTHR11076:SF33">
    <property type="entry name" value="DNA POLYMERASE KAPPA"/>
    <property type="match status" value="1"/>
</dbReference>
<gene>
    <name evidence="3" type="ORF">TCIL3000_11_9020</name>
</gene>
<dbReference type="GO" id="GO:0005634">
    <property type="term" value="C:nucleus"/>
    <property type="evidence" value="ECO:0007669"/>
    <property type="project" value="TreeGrafter"/>
</dbReference>
<accession>G0V1C3</accession>
<evidence type="ECO:0000313" key="3">
    <source>
        <dbReference type="EMBL" id="CCC95444.1"/>
    </source>
</evidence>
<reference evidence="3" key="1">
    <citation type="journal article" date="2012" name="Proc. Natl. Acad. Sci. U.S.A.">
        <title>Antigenic diversity is generated by distinct evolutionary mechanisms in African trypanosome species.</title>
        <authorList>
            <person name="Jackson A.P."/>
            <person name="Berry A."/>
            <person name="Aslett M."/>
            <person name="Allison H.C."/>
            <person name="Burton P."/>
            <person name="Vavrova-Anderson J."/>
            <person name="Brown R."/>
            <person name="Browne H."/>
            <person name="Corton N."/>
            <person name="Hauser H."/>
            <person name="Gamble J."/>
            <person name="Gilderthorp R."/>
            <person name="Marcello L."/>
            <person name="McQuillan J."/>
            <person name="Otto T.D."/>
            <person name="Quail M.A."/>
            <person name="Sanders M.J."/>
            <person name="van Tonder A."/>
            <person name="Ginger M.L."/>
            <person name="Field M.C."/>
            <person name="Barry J.D."/>
            <person name="Hertz-Fowler C."/>
            <person name="Berriman M."/>
        </authorList>
    </citation>
    <scope>NUCLEOTIDE SEQUENCE</scope>
    <source>
        <strain evidence="3">IL3000</strain>
    </source>
</reference>
<dbReference type="Gene3D" id="1.10.150.810">
    <property type="match status" value="1"/>
</dbReference>
<dbReference type="Pfam" id="PF00817">
    <property type="entry name" value="IMS"/>
    <property type="match status" value="1"/>
</dbReference>
<feature type="region of interest" description="Disordered" evidence="1">
    <location>
        <begin position="113"/>
        <end position="140"/>
    </location>
</feature>
<sequence>MSSLRTFDKASTATLASLTSPVNLQPQLHYFLPTHIHHFPPRWNYLEHSDYISSGPHSIALGPVAVRELPWHMIAPAIISCMRSRFSPLIASSLRSGASRRHMATRSLLSSARPLGESPLNHGLPARKSARSPGSRGSGVLDVDAEDALEGVDINMKLDPVDVGKLALPLHLMDTISQDVIDNIIARDKTIVFSPNKKRRDVYRRLLRMKHRSSIQPLGQVLHLRFFPLRNPTNRRPADISLEDAHRIREKFCQYTRYLVTDNRWPTELSLDANPVIQQQREQMGNPAGTSCVQSVDDVMELLSRVLSNELNLGAWCGVSCTPVLAKMACDECHREYKLRPRDYARGGIVANKDYSLSSHEEAKAFVRDLPLSVIPVLGQAQVKLLKDVFGITKCGEIAEQELRLGFSLSPSTMEYFLSVAYGTVRLPSEVATTLVRKVTRWRTANLRRESQFGRVVTDEQFLNTVTSVFESAYNDIVAHDFVVGAVLLESRRCTPSVRWEVEEVEELDKRTNDHDLLRDITLRLAKRFAPRRIARLQDSYSISVHFRDACTWDANRRHPKNRFVIKCKKATGDDDSKCVAPVVERCAIPTTAKQSATHTMEPLACGVPTRASEQAKPKKRPCVGGDPLRKDGAQLAMGIQIVV</sequence>
<name>G0V1C3_TRYCI</name>
<dbReference type="PANTHER" id="PTHR11076">
    <property type="entry name" value="DNA REPAIR POLYMERASE UMUC / TRANSFERASE FAMILY MEMBER"/>
    <property type="match status" value="1"/>
</dbReference>
<dbReference type="GO" id="GO:0006281">
    <property type="term" value="P:DNA repair"/>
    <property type="evidence" value="ECO:0007669"/>
    <property type="project" value="InterPro"/>
</dbReference>
<evidence type="ECO:0000256" key="1">
    <source>
        <dbReference type="SAM" id="MobiDB-lite"/>
    </source>
</evidence>
<dbReference type="GO" id="GO:0042276">
    <property type="term" value="P:error-prone translesion synthesis"/>
    <property type="evidence" value="ECO:0007669"/>
    <property type="project" value="TreeGrafter"/>
</dbReference>
<dbReference type="EMBL" id="HE575324">
    <property type="protein sequence ID" value="CCC95444.1"/>
    <property type="molecule type" value="Genomic_DNA"/>
</dbReference>
<organism evidence="3">
    <name type="scientific">Trypanosoma congolense (strain IL3000)</name>
    <dbReference type="NCBI Taxonomy" id="1068625"/>
    <lineage>
        <taxon>Eukaryota</taxon>
        <taxon>Discoba</taxon>
        <taxon>Euglenozoa</taxon>
        <taxon>Kinetoplastea</taxon>
        <taxon>Metakinetoplastina</taxon>
        <taxon>Trypanosomatida</taxon>
        <taxon>Trypanosomatidae</taxon>
        <taxon>Trypanosoma</taxon>
        <taxon>Nannomonas</taxon>
    </lineage>
</organism>
<dbReference type="InterPro" id="IPR050116">
    <property type="entry name" value="DNA_polymerase-Y"/>
</dbReference>
<proteinExistence type="predicted"/>
<protein>
    <submittedName>
        <fullName evidence="3">Uncharacterized protein TCIL3000_11_9020</fullName>
    </submittedName>
</protein>
<dbReference type="VEuPathDB" id="TriTrypDB:TcIL3000.11.9020"/>
<dbReference type="AlphaFoldDB" id="G0V1C3"/>
<dbReference type="GO" id="GO:0003887">
    <property type="term" value="F:DNA-directed DNA polymerase activity"/>
    <property type="evidence" value="ECO:0007669"/>
    <property type="project" value="TreeGrafter"/>
</dbReference>